<evidence type="ECO:0008006" key="2">
    <source>
        <dbReference type="Google" id="ProtNLM"/>
    </source>
</evidence>
<accession>A0A078MK77</accession>
<evidence type="ECO:0000313" key="1">
    <source>
        <dbReference type="EMBL" id="CEA05857.1"/>
    </source>
</evidence>
<dbReference type="InterPro" id="IPR015315">
    <property type="entry name" value="DUF1963"/>
</dbReference>
<name>A0A078MK77_9BACL</name>
<dbReference type="AlphaFoldDB" id="A0A078MK77"/>
<dbReference type="InterPro" id="IPR035948">
    <property type="entry name" value="YwqG-like_sf"/>
</dbReference>
<reference evidence="1" key="1">
    <citation type="submission" date="2014-07" db="EMBL/GenBank/DDBJ databases">
        <authorList>
            <person name="Urmite Genomes Urmite Genomes"/>
        </authorList>
    </citation>
    <scope>NUCLEOTIDE SEQUENCE</scope>
    <source>
        <strain evidence="1">13S34_air</strain>
    </source>
</reference>
<dbReference type="PATRIC" id="fig|1461583.4.peg.2575"/>
<protein>
    <recommendedName>
        <fullName evidence="2">DUF1963 domain-containing protein</fullName>
    </recommendedName>
</protein>
<organism evidence="1">
    <name type="scientific">Metalysinibacillus saudimassiliensis</name>
    <dbReference type="NCBI Taxonomy" id="1461583"/>
    <lineage>
        <taxon>Bacteria</taxon>
        <taxon>Bacillati</taxon>
        <taxon>Bacillota</taxon>
        <taxon>Bacilli</taxon>
        <taxon>Bacillales</taxon>
        <taxon>Caryophanaceae</taxon>
        <taxon>Metalysinibacillus</taxon>
    </lineage>
</organism>
<proteinExistence type="predicted"/>
<dbReference type="PANTHER" id="PTHR36436:SF6">
    <property type="entry name" value="SLL5081 PROTEIN"/>
    <property type="match status" value="1"/>
</dbReference>
<dbReference type="EMBL" id="LN483080">
    <property type="protein sequence ID" value="CEA05857.1"/>
    <property type="molecule type" value="Genomic_DNA"/>
</dbReference>
<dbReference type="Pfam" id="PF09234">
    <property type="entry name" value="DUF1963"/>
    <property type="match status" value="1"/>
</dbReference>
<dbReference type="HOGENOM" id="CLU_056726_0_0_9"/>
<gene>
    <name evidence="1" type="ORF">BN1050_02681</name>
</gene>
<sequence length="262" mass="29926">MQLPTALKQYETTLQATLRPTVTITPTPAKTGTLESKFAGKPYWLKSEPYPTASTGEALYLLAQLNLSAIPVPAPFPQQGILQFFVLNDDLTGLNFDDMCEQKDFRVVYHEHIEQDETKWFTAFDTLNYGEEEDYFPIQKECALAFQLTETPISTSDYRFNELLGIEDVEYDVYEEIIDPYSEVNGEQGAKIGGYPYFTQWDPRGEDGNTKYSRNDILLLQIDSDMDNGILWGDCGVANFFIAEEDLLARNFDRVLYSWDCS</sequence>
<dbReference type="PANTHER" id="PTHR36436">
    <property type="entry name" value="SLL5081 PROTEIN"/>
    <property type="match status" value="1"/>
</dbReference>
<dbReference type="SUPFAM" id="SSF103032">
    <property type="entry name" value="Hypothetical protein YwqG"/>
    <property type="match status" value="1"/>
</dbReference>
<dbReference type="Gene3D" id="2.30.320.10">
    <property type="entry name" value="YwqG-like"/>
    <property type="match status" value="1"/>
</dbReference>